<dbReference type="EMBL" id="AKWZ02000002">
    <property type="protein sequence ID" value="EPG75919.1"/>
    <property type="molecule type" value="Genomic_DNA"/>
</dbReference>
<dbReference type="Proteomes" id="UP000014540">
    <property type="component" value="Unassembled WGS sequence"/>
</dbReference>
<comment type="caution">
    <text evidence="2">The sequence shown here is derived from an EMBL/GenBank/DDBJ whole genome shotgun (WGS) entry which is preliminary data.</text>
</comment>
<organism evidence="2 3">
    <name type="scientific">Leptospira fainei serovar Hurstbridge str. BUT 6</name>
    <dbReference type="NCBI Taxonomy" id="1193011"/>
    <lineage>
        <taxon>Bacteria</taxon>
        <taxon>Pseudomonadati</taxon>
        <taxon>Spirochaetota</taxon>
        <taxon>Spirochaetia</taxon>
        <taxon>Leptospirales</taxon>
        <taxon>Leptospiraceae</taxon>
        <taxon>Leptospira</taxon>
    </lineage>
</organism>
<accession>S3V5K1</accession>
<dbReference type="AlphaFoldDB" id="S3V5K1"/>
<sequence>MEFSPKKTIGFVLALGFVVQITCASLTSLLGVCPVGTASIGIKSSSSGDDLPPCHKSSQAEEKSSSSDSSGTDCCQKGMTASFEAAAHRISLEKIKSQFIHLFSVLPIRIASQIILEQGRIRADGIRFFSATRSPSLLQVFLI</sequence>
<evidence type="ECO:0000313" key="2">
    <source>
        <dbReference type="EMBL" id="EPG75919.1"/>
    </source>
</evidence>
<protein>
    <submittedName>
        <fullName evidence="2">Uncharacterized protein</fullName>
    </submittedName>
</protein>
<gene>
    <name evidence="2" type="ORF">LEP1GSC058_0378</name>
</gene>
<evidence type="ECO:0000256" key="1">
    <source>
        <dbReference type="SAM" id="MobiDB-lite"/>
    </source>
</evidence>
<evidence type="ECO:0000313" key="3">
    <source>
        <dbReference type="Proteomes" id="UP000014540"/>
    </source>
</evidence>
<keyword evidence="3" id="KW-1185">Reference proteome</keyword>
<reference evidence="2" key="1">
    <citation type="submission" date="2013-04" db="EMBL/GenBank/DDBJ databases">
        <authorList>
            <person name="Harkins D.M."/>
            <person name="Durkin A.S."/>
            <person name="Selengut J.D."/>
            <person name="Sanka R."/>
            <person name="DePew J."/>
            <person name="Purushe J."/>
            <person name="Ahmed A."/>
            <person name="van der Linden H."/>
            <person name="Goris M.G.A."/>
            <person name="Hartskeerl R.A."/>
            <person name="Vinetz J.M."/>
            <person name="Sutton G.G."/>
            <person name="Nelson W.C."/>
            <person name="Fouts D.E."/>
        </authorList>
    </citation>
    <scope>NUCLEOTIDE SEQUENCE [LARGE SCALE GENOMIC DNA]</scope>
    <source>
        <strain evidence="2">BUT 6</strain>
    </source>
</reference>
<proteinExistence type="predicted"/>
<dbReference type="STRING" id="1193011.LEP1GSC058_0378"/>
<name>S3V5K1_9LEPT</name>
<feature type="region of interest" description="Disordered" evidence="1">
    <location>
        <begin position="43"/>
        <end position="74"/>
    </location>
</feature>
<dbReference type="OrthoDB" id="330526at2"/>